<feature type="transmembrane region" description="Helical" evidence="1">
    <location>
        <begin position="189"/>
        <end position="209"/>
    </location>
</feature>
<gene>
    <name evidence="2" type="ORF">TPR58_22590</name>
</gene>
<evidence type="ECO:0000256" key="1">
    <source>
        <dbReference type="SAM" id="Phobius"/>
    </source>
</evidence>
<protein>
    <submittedName>
        <fullName evidence="2">Uncharacterized protein</fullName>
    </submittedName>
</protein>
<dbReference type="Proteomes" id="UP001427805">
    <property type="component" value="Unassembled WGS sequence"/>
</dbReference>
<feature type="transmembrane region" description="Helical" evidence="1">
    <location>
        <begin position="7"/>
        <end position="28"/>
    </location>
</feature>
<proteinExistence type="predicted"/>
<organism evidence="2 3">
    <name type="scientific">Sphingomonas rustica</name>
    <dbReference type="NCBI Taxonomy" id="3103142"/>
    <lineage>
        <taxon>Bacteria</taxon>
        <taxon>Pseudomonadati</taxon>
        <taxon>Pseudomonadota</taxon>
        <taxon>Alphaproteobacteria</taxon>
        <taxon>Sphingomonadales</taxon>
        <taxon>Sphingomonadaceae</taxon>
        <taxon>Sphingomonas</taxon>
    </lineage>
</organism>
<evidence type="ECO:0000313" key="2">
    <source>
        <dbReference type="EMBL" id="MEN3749978.1"/>
    </source>
</evidence>
<keyword evidence="1" id="KW-1133">Transmembrane helix</keyword>
<keyword evidence="1" id="KW-0472">Membrane</keyword>
<evidence type="ECO:0000313" key="3">
    <source>
        <dbReference type="Proteomes" id="UP001427805"/>
    </source>
</evidence>
<keyword evidence="1" id="KW-0812">Transmembrane</keyword>
<comment type="caution">
    <text evidence="2">The sequence shown here is derived from an EMBL/GenBank/DDBJ whole genome shotgun (WGS) entry which is preliminary data.</text>
</comment>
<sequence length="224" mass="23269">MLWLFRLPPVVYLGVAPLGVIGAGYLFITDQQSESAKAAALAGKAPAAVTIEAFDPAKNVGAANEVTVLAQIDVSRVVDLSETKKGRERDHWVIAPLYPTNATDAGGQASGMMIQRGNATVEQLAKMAVGEGKIGPIVSLNGLSVDPSSESKAIDEVKDQITVKPGGVYIDPFEDGRAAGLAPSSDGKFAALAILIVSLLVGAFGAFGFQRARRGATAYREGTI</sequence>
<accession>A0ABV0BEK8</accession>
<dbReference type="EMBL" id="JBDIZK010000022">
    <property type="protein sequence ID" value="MEN3749978.1"/>
    <property type="molecule type" value="Genomic_DNA"/>
</dbReference>
<name>A0ABV0BEK8_9SPHN</name>
<keyword evidence="3" id="KW-1185">Reference proteome</keyword>
<reference evidence="2 3" key="1">
    <citation type="submission" date="2024-05" db="EMBL/GenBank/DDBJ databases">
        <title>Sphingomonas sp. HF-S3 16S ribosomal RNA gene Genome sequencing and assembly.</title>
        <authorList>
            <person name="Lee H."/>
        </authorList>
    </citation>
    <scope>NUCLEOTIDE SEQUENCE [LARGE SCALE GENOMIC DNA]</scope>
    <source>
        <strain evidence="2 3">HF-S3</strain>
    </source>
</reference>
<dbReference type="RefSeq" id="WP_346249027.1">
    <property type="nucleotide sequence ID" value="NZ_JBDIZK010000022.1"/>
</dbReference>